<dbReference type="GO" id="GO:0140359">
    <property type="term" value="F:ABC-type transporter activity"/>
    <property type="evidence" value="ECO:0007669"/>
    <property type="project" value="InterPro"/>
</dbReference>
<gene>
    <name evidence="11" type="ORF">BLE401_01305</name>
</gene>
<dbReference type="InterPro" id="IPR003439">
    <property type="entry name" value="ABC_transporter-like_ATP-bd"/>
</dbReference>
<dbReference type="GO" id="GO:0016887">
    <property type="term" value="F:ATP hydrolysis activity"/>
    <property type="evidence" value="ECO:0007669"/>
    <property type="project" value="InterPro"/>
</dbReference>
<evidence type="ECO:0000259" key="10">
    <source>
        <dbReference type="PROSITE" id="PS50929"/>
    </source>
</evidence>
<dbReference type="Gene3D" id="3.40.50.300">
    <property type="entry name" value="P-loop containing nucleotide triphosphate hydrolases"/>
    <property type="match status" value="1"/>
</dbReference>
<name>A0A2N9YAJ9_9GAMM</name>
<keyword evidence="3 8" id="KW-0812">Transmembrane</keyword>
<dbReference type="SUPFAM" id="SSF90123">
    <property type="entry name" value="ABC transporter transmembrane region"/>
    <property type="match status" value="1"/>
</dbReference>
<protein>
    <submittedName>
        <fullName evidence="11">ATP-binding cassette domain-containing protein</fullName>
    </submittedName>
</protein>
<feature type="transmembrane region" description="Helical" evidence="8">
    <location>
        <begin position="45"/>
        <end position="63"/>
    </location>
</feature>
<dbReference type="AlphaFoldDB" id="A0A2N9YAJ9"/>
<dbReference type="PROSITE" id="PS50929">
    <property type="entry name" value="ABC_TM1F"/>
    <property type="match status" value="1"/>
</dbReference>
<evidence type="ECO:0000256" key="6">
    <source>
        <dbReference type="ARBA" id="ARBA00022989"/>
    </source>
</evidence>
<dbReference type="GO" id="GO:0006879">
    <property type="term" value="P:intracellular iron ion homeostasis"/>
    <property type="evidence" value="ECO:0007669"/>
    <property type="project" value="TreeGrafter"/>
</dbReference>
<feature type="domain" description="ABC transmembrane type-1" evidence="10">
    <location>
        <begin position="13"/>
        <end position="296"/>
    </location>
</feature>
<dbReference type="SMART" id="SM00382">
    <property type="entry name" value="AAA"/>
    <property type="match status" value="1"/>
</dbReference>
<keyword evidence="4" id="KW-0547">Nucleotide-binding</keyword>
<reference evidence="12" key="1">
    <citation type="submission" date="2016-12" db="EMBL/GenBank/DDBJ databases">
        <title>Complete Genome Sequence of Beggiatoa leptomitiformis D-401.</title>
        <authorList>
            <person name="Fomenkov A."/>
            <person name="Vincze T."/>
            <person name="Grabovich M."/>
            <person name="Anton B.P."/>
            <person name="Dubinina G."/>
            <person name="Orlova M."/>
            <person name="Belousova E."/>
            <person name="Roberts R.J."/>
        </authorList>
    </citation>
    <scope>NUCLEOTIDE SEQUENCE [LARGE SCALE GENOMIC DNA]</scope>
    <source>
        <strain evidence="12">D-401</strain>
    </source>
</reference>
<feature type="transmembrane region" description="Helical" evidence="8">
    <location>
        <begin position="238"/>
        <end position="258"/>
    </location>
</feature>
<dbReference type="InterPro" id="IPR027417">
    <property type="entry name" value="P-loop_NTPase"/>
</dbReference>
<dbReference type="SUPFAM" id="SSF52540">
    <property type="entry name" value="P-loop containing nucleoside triphosphate hydrolases"/>
    <property type="match status" value="1"/>
</dbReference>
<dbReference type="InterPro" id="IPR036640">
    <property type="entry name" value="ABC1_TM_sf"/>
</dbReference>
<evidence type="ECO:0000256" key="2">
    <source>
        <dbReference type="ARBA" id="ARBA00022448"/>
    </source>
</evidence>
<accession>A0A2N9YAJ9</accession>
<evidence type="ECO:0000256" key="1">
    <source>
        <dbReference type="ARBA" id="ARBA00004651"/>
    </source>
</evidence>
<evidence type="ECO:0000256" key="5">
    <source>
        <dbReference type="ARBA" id="ARBA00022840"/>
    </source>
</evidence>
<keyword evidence="6 8" id="KW-1133">Transmembrane helix</keyword>
<dbReference type="CDD" id="cd18582">
    <property type="entry name" value="ABC_6TM_ATM1_ABCB7"/>
    <property type="match status" value="1"/>
</dbReference>
<feature type="transmembrane region" description="Helical" evidence="8">
    <location>
        <begin position="155"/>
        <end position="174"/>
    </location>
</feature>
<keyword evidence="12" id="KW-1185">Reference proteome</keyword>
<dbReference type="PANTHER" id="PTHR24221:SF402">
    <property type="entry name" value="IRON-SULFUR CLUSTERS TRANSPORTER ABCB7, MITOCHONDRIAL"/>
    <property type="match status" value="1"/>
</dbReference>
<dbReference type="PROSITE" id="PS00211">
    <property type="entry name" value="ABC_TRANSPORTER_1"/>
    <property type="match status" value="1"/>
</dbReference>
<dbReference type="OrthoDB" id="9759820at2"/>
<comment type="subcellular location">
    <subcellularLocation>
        <location evidence="1">Cell membrane</location>
        <topology evidence="1">Multi-pass membrane protein</topology>
    </subcellularLocation>
</comment>
<dbReference type="EMBL" id="CP018889">
    <property type="protein sequence ID" value="AUI67464.2"/>
    <property type="molecule type" value="Genomic_DNA"/>
</dbReference>
<dbReference type="Pfam" id="PF00664">
    <property type="entry name" value="ABC_membrane"/>
    <property type="match status" value="1"/>
</dbReference>
<organism evidence="11 12">
    <name type="scientific">Beggiatoa leptomitoformis</name>
    <dbReference type="NCBI Taxonomy" id="288004"/>
    <lineage>
        <taxon>Bacteria</taxon>
        <taxon>Pseudomonadati</taxon>
        <taxon>Pseudomonadota</taxon>
        <taxon>Gammaproteobacteria</taxon>
        <taxon>Thiotrichales</taxon>
        <taxon>Thiotrichaceae</taxon>
        <taxon>Beggiatoa</taxon>
    </lineage>
</organism>
<dbReference type="InterPro" id="IPR011527">
    <property type="entry name" value="ABC1_TM_dom"/>
</dbReference>
<keyword evidence="2" id="KW-0813">Transport</keyword>
<evidence type="ECO:0000256" key="4">
    <source>
        <dbReference type="ARBA" id="ARBA00022741"/>
    </source>
</evidence>
<evidence type="ECO:0000259" key="9">
    <source>
        <dbReference type="PROSITE" id="PS50893"/>
    </source>
</evidence>
<feature type="domain" description="ABC transporter" evidence="9">
    <location>
        <begin position="332"/>
        <end position="566"/>
    </location>
</feature>
<dbReference type="InterPro" id="IPR039421">
    <property type="entry name" value="Type_1_exporter"/>
</dbReference>
<dbReference type="FunFam" id="3.40.50.300:FF:000186">
    <property type="entry name" value="ATP-binding cassette sub-family B member 7, mitochondrial"/>
    <property type="match status" value="1"/>
</dbReference>
<evidence type="ECO:0000313" key="12">
    <source>
        <dbReference type="Proteomes" id="UP000234271"/>
    </source>
</evidence>
<evidence type="ECO:0000256" key="8">
    <source>
        <dbReference type="SAM" id="Phobius"/>
    </source>
</evidence>
<keyword evidence="5 11" id="KW-0067">ATP-binding</keyword>
<dbReference type="PROSITE" id="PS50893">
    <property type="entry name" value="ABC_TRANSPORTER_2"/>
    <property type="match status" value="1"/>
</dbReference>
<evidence type="ECO:0000256" key="3">
    <source>
        <dbReference type="ARBA" id="ARBA00022692"/>
    </source>
</evidence>
<sequence>MLPYLWDYRGRVLFALIALLCAKMTNVGAPLVLKNIVDNLDKSQQTILVLPVLLLSIYGLLRLSSAFFNELRDTIFARVRYHTMRHLSCKTLQHLHKLSLRFHLDRQTGAISRDMERGTRSISNILNYMVFNIIPTFAEFFLIALILLIQYEIKFTLITFATVTVYIFFTLAITEWRMEFRHLMNAKESEANYQAIDSLVNYETVKYFGNEAFEVKRYGETLHAWEEAAVKSQTSMSVLNFGQSAIIAVGVILIMFSASQSVVDGTMSLGDLVLVNTFLLQLFIPLNFLGILYRSIKYALVDMDMLFRLLEQTPEIQNAPDAKTLLIEDASIHFDNVSFHYQPDRPILHNISFTIPQGHKVAVVGASGAGKSTLARLLFRFYDVTGGSIRINGHDIRTVSMASLRAAMGIVPQDTVLFNDSIYYNIAYANPQADEITVQNAAKIANIHDFILQLPQGYNTLVGERGLKLSGGEKQRVAIARAVLKRPKILIFDEATSSLDSKSEQTIQSALINVASQHTTLVIAHRLSTIIDANEILVMEQGHIIERGTHSILLENNSVYANLWRLQQEEQRE</sequence>
<dbReference type="GO" id="GO:0005524">
    <property type="term" value="F:ATP binding"/>
    <property type="evidence" value="ECO:0007669"/>
    <property type="project" value="UniProtKB-KW"/>
</dbReference>
<feature type="transmembrane region" description="Helical" evidence="8">
    <location>
        <begin position="278"/>
        <end position="296"/>
    </location>
</feature>
<evidence type="ECO:0000256" key="7">
    <source>
        <dbReference type="ARBA" id="ARBA00023136"/>
    </source>
</evidence>
<keyword evidence="7 8" id="KW-0472">Membrane</keyword>
<proteinExistence type="predicted"/>
<dbReference type="STRING" id="288004.AL038_04695"/>
<dbReference type="PANTHER" id="PTHR24221">
    <property type="entry name" value="ATP-BINDING CASSETTE SUB-FAMILY B"/>
    <property type="match status" value="1"/>
</dbReference>
<dbReference type="Pfam" id="PF00005">
    <property type="entry name" value="ABC_tran"/>
    <property type="match status" value="1"/>
</dbReference>
<feature type="transmembrane region" description="Helical" evidence="8">
    <location>
        <begin position="125"/>
        <end position="149"/>
    </location>
</feature>
<dbReference type="Gene3D" id="1.20.1560.10">
    <property type="entry name" value="ABC transporter type 1, transmembrane domain"/>
    <property type="match status" value="1"/>
</dbReference>
<dbReference type="Proteomes" id="UP000234271">
    <property type="component" value="Chromosome"/>
</dbReference>
<dbReference type="InterPro" id="IPR017871">
    <property type="entry name" value="ABC_transporter-like_CS"/>
</dbReference>
<dbReference type="InterPro" id="IPR003593">
    <property type="entry name" value="AAA+_ATPase"/>
</dbReference>
<feature type="transmembrane region" description="Helical" evidence="8">
    <location>
        <begin position="12"/>
        <end position="33"/>
    </location>
</feature>
<evidence type="ECO:0000313" key="11">
    <source>
        <dbReference type="EMBL" id="AUI67464.2"/>
    </source>
</evidence>
<dbReference type="GO" id="GO:0005886">
    <property type="term" value="C:plasma membrane"/>
    <property type="evidence" value="ECO:0007669"/>
    <property type="project" value="UniProtKB-SubCell"/>
</dbReference>